<gene>
    <name evidence="7" type="ORF">MNBD_BACTEROID04-1</name>
</gene>
<keyword evidence="4 7" id="KW-0378">Hydrolase</keyword>
<evidence type="ECO:0000256" key="2">
    <source>
        <dbReference type="ARBA" id="ARBA00005336"/>
    </source>
</evidence>
<dbReference type="GO" id="GO:0005975">
    <property type="term" value="P:carbohydrate metabolic process"/>
    <property type="evidence" value="ECO:0007669"/>
    <property type="project" value="InterPro"/>
</dbReference>
<comment type="similarity">
    <text evidence="2">Belongs to the glycosyl hydrolase 3 family.</text>
</comment>
<evidence type="ECO:0000256" key="3">
    <source>
        <dbReference type="ARBA" id="ARBA00012663"/>
    </source>
</evidence>
<dbReference type="Pfam" id="PF00933">
    <property type="entry name" value="Glyco_hydro_3"/>
    <property type="match status" value="1"/>
</dbReference>
<name>A0A3B0U9M2_9ZZZZ</name>
<feature type="non-terminal residue" evidence="7">
    <location>
        <position position="123"/>
    </location>
</feature>
<organism evidence="7">
    <name type="scientific">hydrothermal vent metagenome</name>
    <dbReference type="NCBI Taxonomy" id="652676"/>
    <lineage>
        <taxon>unclassified sequences</taxon>
        <taxon>metagenomes</taxon>
        <taxon>ecological metagenomes</taxon>
    </lineage>
</organism>
<reference evidence="7" key="1">
    <citation type="submission" date="2018-06" db="EMBL/GenBank/DDBJ databases">
        <authorList>
            <person name="Zhirakovskaya E."/>
        </authorList>
    </citation>
    <scope>NUCLEOTIDE SEQUENCE</scope>
</reference>
<dbReference type="AlphaFoldDB" id="A0A3B0U9M2"/>
<accession>A0A3B0U9M2</accession>
<comment type="catalytic activity">
    <reaction evidence="1">
        <text>Hydrolysis of terminal non-reducing N-acetyl-D-hexosamine residues in N-acetyl-beta-D-hexosaminides.</text>
        <dbReference type="EC" id="3.2.1.52"/>
    </reaction>
</comment>
<protein>
    <recommendedName>
        <fullName evidence="3">beta-N-acetylhexosaminidase</fullName>
        <ecNumber evidence="3">3.2.1.52</ecNumber>
    </recommendedName>
</protein>
<dbReference type="InterPro" id="IPR036962">
    <property type="entry name" value="Glyco_hydro_3_N_sf"/>
</dbReference>
<evidence type="ECO:0000256" key="5">
    <source>
        <dbReference type="ARBA" id="ARBA00023295"/>
    </source>
</evidence>
<dbReference type="SUPFAM" id="SSF51445">
    <property type="entry name" value="(Trans)glycosidases"/>
    <property type="match status" value="1"/>
</dbReference>
<evidence type="ECO:0000313" key="7">
    <source>
        <dbReference type="EMBL" id="VAW25063.1"/>
    </source>
</evidence>
<evidence type="ECO:0000259" key="6">
    <source>
        <dbReference type="Pfam" id="PF00933"/>
    </source>
</evidence>
<dbReference type="InterPro" id="IPR017853">
    <property type="entry name" value="GH"/>
</dbReference>
<sequence>MKKLLIISIFLIFATNYGQQIDPLLSTDINKQEKWVENIMSKLTLNEKIGQLFMIQAYSNKDKKHTAYIKRMIKKYHIGGLIFMQGTPEKEVRLTNLYQKKSKIPLLIAIDGEWGLNMRLKNS</sequence>
<feature type="domain" description="Glycoside hydrolase family 3 N-terminal" evidence="6">
    <location>
        <begin position="44"/>
        <end position="122"/>
    </location>
</feature>
<dbReference type="Gene3D" id="3.20.20.300">
    <property type="entry name" value="Glycoside hydrolase, family 3, N-terminal domain"/>
    <property type="match status" value="1"/>
</dbReference>
<dbReference type="GO" id="GO:0004563">
    <property type="term" value="F:beta-N-acetylhexosaminidase activity"/>
    <property type="evidence" value="ECO:0007669"/>
    <property type="project" value="UniProtKB-EC"/>
</dbReference>
<dbReference type="PANTHER" id="PTHR30480:SF13">
    <property type="entry name" value="BETA-HEXOSAMINIDASE"/>
    <property type="match status" value="1"/>
</dbReference>
<dbReference type="GO" id="GO:0009254">
    <property type="term" value="P:peptidoglycan turnover"/>
    <property type="evidence" value="ECO:0007669"/>
    <property type="project" value="TreeGrafter"/>
</dbReference>
<evidence type="ECO:0000256" key="4">
    <source>
        <dbReference type="ARBA" id="ARBA00022801"/>
    </source>
</evidence>
<dbReference type="EC" id="3.2.1.52" evidence="3"/>
<evidence type="ECO:0000256" key="1">
    <source>
        <dbReference type="ARBA" id="ARBA00001231"/>
    </source>
</evidence>
<proteinExistence type="inferred from homology"/>
<dbReference type="EMBL" id="UOER01000325">
    <property type="protein sequence ID" value="VAW25063.1"/>
    <property type="molecule type" value="Genomic_DNA"/>
</dbReference>
<dbReference type="InterPro" id="IPR050226">
    <property type="entry name" value="NagZ_Beta-hexosaminidase"/>
</dbReference>
<dbReference type="InterPro" id="IPR001764">
    <property type="entry name" value="Glyco_hydro_3_N"/>
</dbReference>
<dbReference type="PANTHER" id="PTHR30480">
    <property type="entry name" value="BETA-HEXOSAMINIDASE-RELATED"/>
    <property type="match status" value="1"/>
</dbReference>
<keyword evidence="5 7" id="KW-0326">Glycosidase</keyword>